<dbReference type="OrthoDB" id="3431997at2759"/>
<name>A0A8H2ZR99_9HELO</name>
<keyword evidence="3" id="KW-1185">Reference proteome</keyword>
<dbReference type="Proteomes" id="UP000624404">
    <property type="component" value="Unassembled WGS sequence"/>
</dbReference>
<gene>
    <name evidence="2" type="ORF">SCLTRI_LOCUS6067</name>
</gene>
<protein>
    <submittedName>
        <fullName evidence="2">Defbbdad-de92-4a2f-bd30-b3ff1a9eb277-CDS</fullName>
    </submittedName>
</protein>
<organism evidence="2 3">
    <name type="scientific">Sclerotinia trifoliorum</name>
    <dbReference type="NCBI Taxonomy" id="28548"/>
    <lineage>
        <taxon>Eukaryota</taxon>
        <taxon>Fungi</taxon>
        <taxon>Dikarya</taxon>
        <taxon>Ascomycota</taxon>
        <taxon>Pezizomycotina</taxon>
        <taxon>Leotiomycetes</taxon>
        <taxon>Helotiales</taxon>
        <taxon>Sclerotiniaceae</taxon>
        <taxon>Sclerotinia</taxon>
    </lineage>
</organism>
<evidence type="ECO:0000256" key="1">
    <source>
        <dbReference type="SAM" id="MobiDB-lite"/>
    </source>
</evidence>
<feature type="compositionally biased region" description="Low complexity" evidence="1">
    <location>
        <begin position="1"/>
        <end position="30"/>
    </location>
</feature>
<dbReference type="AlphaFoldDB" id="A0A8H2ZR99"/>
<evidence type="ECO:0000313" key="3">
    <source>
        <dbReference type="Proteomes" id="UP000624404"/>
    </source>
</evidence>
<reference evidence="2" key="1">
    <citation type="submission" date="2020-10" db="EMBL/GenBank/DDBJ databases">
        <authorList>
            <person name="Kusch S."/>
        </authorList>
    </citation>
    <scope>NUCLEOTIDE SEQUENCE</scope>
    <source>
        <strain evidence="2">SwB9</strain>
    </source>
</reference>
<evidence type="ECO:0000313" key="2">
    <source>
        <dbReference type="EMBL" id="CAD6446275.1"/>
    </source>
</evidence>
<accession>A0A8H2ZR99</accession>
<feature type="region of interest" description="Disordered" evidence="1">
    <location>
        <begin position="1"/>
        <end position="38"/>
    </location>
</feature>
<dbReference type="EMBL" id="CAJHIA010000019">
    <property type="protein sequence ID" value="CAD6446275.1"/>
    <property type="molecule type" value="Genomic_DNA"/>
</dbReference>
<sequence length="243" mass="26184">MSTSPYNTSSSSKTKSQSQSFSSSYAESQTPSTSDSSAVQRFHSQQQLSFVVGGKSYLFPTIFGVYRDGSTKLVLSEHHITTPFMIIATSNLPDEPSIIVSSSTAVMGTVNFHDSSSKTDIVVGNTSSTLQSSGLLSPVWDFTYTFDNGRQEEFQWKRSSGEAVAGLGGRRRGSKLVRVSSGEVLAAWSQPATMNLDKVAKIGLLDSGRAHGWGERWEVTVVLGAIALIEKDRRVRDNASAAA</sequence>
<proteinExistence type="predicted"/>
<comment type="caution">
    <text evidence="2">The sequence shown here is derived from an EMBL/GenBank/DDBJ whole genome shotgun (WGS) entry which is preliminary data.</text>
</comment>